<evidence type="ECO:0000256" key="1">
    <source>
        <dbReference type="SAM" id="MobiDB-lite"/>
    </source>
</evidence>
<evidence type="ECO:0000313" key="3">
    <source>
        <dbReference type="Proteomes" id="UP001168877"/>
    </source>
</evidence>
<name>A0AA39TI45_ACESA</name>
<keyword evidence="3" id="KW-1185">Reference proteome</keyword>
<protein>
    <recommendedName>
        <fullName evidence="4">Retrovirus-related Pol polyprotein from transposon TNT 1-94</fullName>
    </recommendedName>
</protein>
<reference evidence="2" key="1">
    <citation type="journal article" date="2022" name="Plant J.">
        <title>Strategies of tolerance reflected in two North American maple genomes.</title>
        <authorList>
            <person name="McEvoy S.L."/>
            <person name="Sezen U.U."/>
            <person name="Trouern-Trend A."/>
            <person name="McMahon S.M."/>
            <person name="Schaberg P.G."/>
            <person name="Yang J."/>
            <person name="Wegrzyn J.L."/>
            <person name="Swenson N.G."/>
        </authorList>
    </citation>
    <scope>NUCLEOTIDE SEQUENCE</scope>
    <source>
        <strain evidence="2">NS2018</strain>
    </source>
</reference>
<comment type="caution">
    <text evidence="2">The sequence shown here is derived from an EMBL/GenBank/DDBJ whole genome shotgun (WGS) entry which is preliminary data.</text>
</comment>
<feature type="compositionally biased region" description="Low complexity" evidence="1">
    <location>
        <begin position="205"/>
        <end position="223"/>
    </location>
</feature>
<dbReference type="AlphaFoldDB" id="A0AA39TI45"/>
<dbReference type="Proteomes" id="UP001168877">
    <property type="component" value="Unassembled WGS sequence"/>
</dbReference>
<feature type="region of interest" description="Disordered" evidence="1">
    <location>
        <begin position="187"/>
        <end position="274"/>
    </location>
</feature>
<evidence type="ECO:0000313" key="2">
    <source>
        <dbReference type="EMBL" id="KAK0604935.1"/>
    </source>
</evidence>
<feature type="compositionally biased region" description="Polar residues" evidence="1">
    <location>
        <begin position="253"/>
        <end position="262"/>
    </location>
</feature>
<dbReference type="EMBL" id="JAUESC010000002">
    <property type="protein sequence ID" value="KAK0604935.1"/>
    <property type="molecule type" value="Genomic_DNA"/>
</dbReference>
<dbReference type="Pfam" id="PF14223">
    <property type="entry name" value="Retrotran_gag_2"/>
    <property type="match status" value="1"/>
</dbReference>
<organism evidence="2 3">
    <name type="scientific">Acer saccharum</name>
    <name type="common">Sugar maple</name>
    <dbReference type="NCBI Taxonomy" id="4024"/>
    <lineage>
        <taxon>Eukaryota</taxon>
        <taxon>Viridiplantae</taxon>
        <taxon>Streptophyta</taxon>
        <taxon>Embryophyta</taxon>
        <taxon>Tracheophyta</taxon>
        <taxon>Spermatophyta</taxon>
        <taxon>Magnoliopsida</taxon>
        <taxon>eudicotyledons</taxon>
        <taxon>Gunneridae</taxon>
        <taxon>Pentapetalae</taxon>
        <taxon>rosids</taxon>
        <taxon>malvids</taxon>
        <taxon>Sapindales</taxon>
        <taxon>Sapindaceae</taxon>
        <taxon>Hippocastanoideae</taxon>
        <taxon>Acereae</taxon>
        <taxon>Acer</taxon>
    </lineage>
</organism>
<reference evidence="2" key="2">
    <citation type="submission" date="2023-06" db="EMBL/GenBank/DDBJ databases">
        <authorList>
            <person name="Swenson N.G."/>
            <person name="Wegrzyn J.L."/>
            <person name="Mcevoy S.L."/>
        </authorList>
    </citation>
    <scope>NUCLEOTIDE SEQUENCE</scope>
    <source>
        <strain evidence="2">NS2018</strain>
        <tissue evidence="2">Leaf</tissue>
    </source>
</reference>
<evidence type="ECO:0008006" key="4">
    <source>
        <dbReference type="Google" id="ProtNLM"/>
    </source>
</evidence>
<accession>A0AA39TI45</accession>
<gene>
    <name evidence="2" type="ORF">LWI29_021075</name>
</gene>
<sequence>MKIEKFNGTNDFAIWKMKMLALLGNLGLDEALEGESKMPASYSEEKKKDIMKRAYNTLILSLSDKVLREINKMKTAAEVWLKLETLYLTKNLSSRLYLEAKFFTYKMAEGKNLQDHVDGFNKLCLDLENIQVEYDDERLLTHDAVERLLTDTLFKSTSPSDTAADFSMSNNGGHVNSLPALFQMFDTPQHSMPSRGPHLIENQGQSLGSSHNSSSSDSFTPSRVNRDSQPLRPAAVTQQSSSSDMPEFPRLNIETQPLSQQNRVDRHNSHRMVTRSMTGSLKPRAFVSDYVFPSAFVSAVEPKSVKEALADSLDDMELVDFVDFVDFFRMDDCLKRQQLLKFAVDDMELVDFVDFFRMDDCLKRQQLLKFAVDDMELVDFVDFLRMDDCLKRQQLLKFAVDDMELVDFVDFSRMEDCLKRQQLF</sequence>
<proteinExistence type="predicted"/>